<dbReference type="RefSeq" id="WP_132971742.1">
    <property type="nucleotide sequence ID" value="NZ_SMFX01000001.1"/>
</dbReference>
<dbReference type="SUPFAM" id="SSF46626">
    <property type="entry name" value="Cytochrome c"/>
    <property type="match status" value="1"/>
</dbReference>
<dbReference type="Proteomes" id="UP000295707">
    <property type="component" value="Unassembled WGS sequence"/>
</dbReference>
<gene>
    <name evidence="2" type="ORF">DFR30_1158</name>
</gene>
<dbReference type="AlphaFoldDB" id="A0A4R1H7U5"/>
<accession>A0A4R1H7U5</accession>
<proteinExistence type="predicted"/>
<organism evidence="2 3">
    <name type="scientific">Thiogranum longum</name>
    <dbReference type="NCBI Taxonomy" id="1537524"/>
    <lineage>
        <taxon>Bacteria</taxon>
        <taxon>Pseudomonadati</taxon>
        <taxon>Pseudomonadota</taxon>
        <taxon>Gammaproteobacteria</taxon>
        <taxon>Chromatiales</taxon>
        <taxon>Ectothiorhodospiraceae</taxon>
        <taxon>Thiogranum</taxon>
    </lineage>
</organism>
<keyword evidence="1" id="KW-0732">Signal</keyword>
<evidence type="ECO:0000313" key="3">
    <source>
        <dbReference type="Proteomes" id="UP000295707"/>
    </source>
</evidence>
<dbReference type="Gene3D" id="1.10.760.10">
    <property type="entry name" value="Cytochrome c-like domain"/>
    <property type="match status" value="1"/>
</dbReference>
<evidence type="ECO:0000256" key="1">
    <source>
        <dbReference type="SAM" id="SignalP"/>
    </source>
</evidence>
<dbReference type="GO" id="GO:0009055">
    <property type="term" value="F:electron transfer activity"/>
    <property type="evidence" value="ECO:0007669"/>
    <property type="project" value="InterPro"/>
</dbReference>
<dbReference type="InterPro" id="IPR036909">
    <property type="entry name" value="Cyt_c-like_dom_sf"/>
</dbReference>
<feature type="chain" id="PRO_5020684456" description="Cytochrome c" evidence="1">
    <location>
        <begin position="21"/>
        <end position="90"/>
    </location>
</feature>
<name>A0A4R1H7U5_9GAMM</name>
<sequence>MKIILTAGIVLALASGIAWADIDNGKKLHDKQCTECHDTSVYTRPDRFVTSREALMKQVNRCELNVGAQWFKEDIDDVVQYLDETFYKFK</sequence>
<evidence type="ECO:0008006" key="4">
    <source>
        <dbReference type="Google" id="ProtNLM"/>
    </source>
</evidence>
<dbReference type="EMBL" id="SMFX01000001">
    <property type="protein sequence ID" value="TCK17904.1"/>
    <property type="molecule type" value="Genomic_DNA"/>
</dbReference>
<keyword evidence="3" id="KW-1185">Reference proteome</keyword>
<evidence type="ECO:0000313" key="2">
    <source>
        <dbReference type="EMBL" id="TCK17904.1"/>
    </source>
</evidence>
<reference evidence="2 3" key="1">
    <citation type="submission" date="2019-03" db="EMBL/GenBank/DDBJ databases">
        <title>Genomic Encyclopedia of Type Strains, Phase IV (KMG-IV): sequencing the most valuable type-strain genomes for metagenomic binning, comparative biology and taxonomic classification.</title>
        <authorList>
            <person name="Goeker M."/>
        </authorList>
    </citation>
    <scope>NUCLEOTIDE SEQUENCE [LARGE SCALE GENOMIC DNA]</scope>
    <source>
        <strain evidence="2 3">DSM 19610</strain>
    </source>
</reference>
<protein>
    <recommendedName>
        <fullName evidence="4">Cytochrome c</fullName>
    </recommendedName>
</protein>
<dbReference type="OrthoDB" id="9796294at2"/>
<comment type="caution">
    <text evidence="2">The sequence shown here is derived from an EMBL/GenBank/DDBJ whole genome shotgun (WGS) entry which is preliminary data.</text>
</comment>
<dbReference type="GO" id="GO:0020037">
    <property type="term" value="F:heme binding"/>
    <property type="evidence" value="ECO:0007669"/>
    <property type="project" value="InterPro"/>
</dbReference>
<feature type="signal peptide" evidence="1">
    <location>
        <begin position="1"/>
        <end position="20"/>
    </location>
</feature>